<reference evidence="16 17" key="1">
    <citation type="submission" date="2017-04" db="EMBL/GenBank/DDBJ databases">
        <title>Genome Sequence of the Model Brown-Rot Fungus Postia placenta SB12.</title>
        <authorList>
            <consortium name="DOE Joint Genome Institute"/>
            <person name="Gaskell J."/>
            <person name="Kersten P."/>
            <person name="Larrondo L.F."/>
            <person name="Canessa P."/>
            <person name="Martinez D."/>
            <person name="Hibbett D."/>
            <person name="Schmoll M."/>
            <person name="Kubicek C.P."/>
            <person name="Martinez A.T."/>
            <person name="Yadav J."/>
            <person name="Master E."/>
            <person name="Magnuson J.K."/>
            <person name="James T."/>
            <person name="Yaver D."/>
            <person name="Berka R."/>
            <person name="Labutti K."/>
            <person name="Lipzen A."/>
            <person name="Aerts A."/>
            <person name="Barry K."/>
            <person name="Henrissat B."/>
            <person name="Blanchette R."/>
            <person name="Grigoriev I."/>
            <person name="Cullen D."/>
        </authorList>
    </citation>
    <scope>NUCLEOTIDE SEQUENCE [LARGE SCALE GENOMIC DNA]</scope>
    <source>
        <strain evidence="16 17">MAD-698-R-SB12</strain>
    </source>
</reference>
<accession>A0A1X6MQG2</accession>
<evidence type="ECO:0000256" key="13">
    <source>
        <dbReference type="PIRSR" id="PIRSR602401-1"/>
    </source>
</evidence>
<keyword evidence="9 14" id="KW-0560">Oxidoreductase</keyword>
<evidence type="ECO:0000256" key="10">
    <source>
        <dbReference type="ARBA" id="ARBA00023004"/>
    </source>
</evidence>
<dbReference type="GO" id="GO:0016020">
    <property type="term" value="C:membrane"/>
    <property type="evidence" value="ECO:0007669"/>
    <property type="project" value="UniProtKB-SubCell"/>
</dbReference>
<evidence type="ECO:0000313" key="16">
    <source>
        <dbReference type="EMBL" id="OSX58654.1"/>
    </source>
</evidence>
<dbReference type="GO" id="GO:0020037">
    <property type="term" value="F:heme binding"/>
    <property type="evidence" value="ECO:0007669"/>
    <property type="project" value="InterPro"/>
</dbReference>
<proteinExistence type="inferred from homology"/>
<comment type="subcellular location">
    <subcellularLocation>
        <location evidence="2">Membrane</location>
        <topology evidence="2">Single-pass membrane protein</topology>
    </subcellularLocation>
</comment>
<keyword evidence="8" id="KW-1133">Transmembrane helix</keyword>
<evidence type="ECO:0000256" key="11">
    <source>
        <dbReference type="ARBA" id="ARBA00023033"/>
    </source>
</evidence>
<keyword evidence="17" id="KW-1185">Reference proteome</keyword>
<keyword evidence="11 14" id="KW-0503">Monooxygenase</keyword>
<feature type="binding site" description="axial binding residue" evidence="13">
    <location>
        <position position="425"/>
    </location>
    <ligand>
        <name>heme</name>
        <dbReference type="ChEBI" id="CHEBI:30413"/>
    </ligand>
    <ligandPart>
        <name>Fe</name>
        <dbReference type="ChEBI" id="CHEBI:18248"/>
    </ligandPart>
</feature>
<protein>
    <recommendedName>
        <fullName evidence="18">Cytochrome P450</fullName>
    </recommendedName>
</protein>
<dbReference type="InterPro" id="IPR050364">
    <property type="entry name" value="Cytochrome_P450_fung"/>
</dbReference>
<dbReference type="SUPFAM" id="SSF48264">
    <property type="entry name" value="Cytochrome P450"/>
    <property type="match status" value="1"/>
</dbReference>
<dbReference type="CDD" id="cd11065">
    <property type="entry name" value="CYP64-like"/>
    <property type="match status" value="1"/>
</dbReference>
<evidence type="ECO:0000256" key="8">
    <source>
        <dbReference type="ARBA" id="ARBA00022989"/>
    </source>
</evidence>
<evidence type="ECO:0000256" key="7">
    <source>
        <dbReference type="ARBA" id="ARBA00022723"/>
    </source>
</evidence>
<feature type="region of interest" description="Disordered" evidence="15">
    <location>
        <begin position="389"/>
        <end position="413"/>
    </location>
</feature>
<dbReference type="PANTHER" id="PTHR46300:SF7">
    <property type="entry name" value="P450, PUTATIVE (EUROFUNG)-RELATED"/>
    <property type="match status" value="1"/>
</dbReference>
<comment type="cofactor">
    <cofactor evidence="1 13">
        <name>heme</name>
        <dbReference type="ChEBI" id="CHEBI:30413"/>
    </cofactor>
</comment>
<evidence type="ECO:0000256" key="4">
    <source>
        <dbReference type="ARBA" id="ARBA00010617"/>
    </source>
</evidence>
<dbReference type="GeneID" id="36326226"/>
<dbReference type="Pfam" id="PF00067">
    <property type="entry name" value="p450"/>
    <property type="match status" value="2"/>
</dbReference>
<evidence type="ECO:0000256" key="3">
    <source>
        <dbReference type="ARBA" id="ARBA00005179"/>
    </source>
</evidence>
<keyword evidence="10 13" id="KW-0408">Iron</keyword>
<dbReference type="EMBL" id="KZ110604">
    <property type="protein sequence ID" value="OSX58654.1"/>
    <property type="molecule type" value="Genomic_DNA"/>
</dbReference>
<evidence type="ECO:0000256" key="6">
    <source>
        <dbReference type="ARBA" id="ARBA00022692"/>
    </source>
</evidence>
<dbReference type="GO" id="GO:0004497">
    <property type="term" value="F:monooxygenase activity"/>
    <property type="evidence" value="ECO:0007669"/>
    <property type="project" value="UniProtKB-KW"/>
</dbReference>
<dbReference type="PANTHER" id="PTHR46300">
    <property type="entry name" value="P450, PUTATIVE (EUROFUNG)-RELATED-RELATED"/>
    <property type="match status" value="1"/>
</dbReference>
<dbReference type="PRINTS" id="PR00463">
    <property type="entry name" value="EP450I"/>
</dbReference>
<gene>
    <name evidence="16" type="ORF">POSPLADRAFT_1060548</name>
</gene>
<comment type="similarity">
    <text evidence="4 14">Belongs to the cytochrome P450 family.</text>
</comment>
<dbReference type="RefSeq" id="XP_024335448.1">
    <property type="nucleotide sequence ID" value="XM_024481276.1"/>
</dbReference>
<keyword evidence="5 13" id="KW-0349">Heme</keyword>
<organism evidence="16 17">
    <name type="scientific">Postia placenta MAD-698-R-SB12</name>
    <dbReference type="NCBI Taxonomy" id="670580"/>
    <lineage>
        <taxon>Eukaryota</taxon>
        <taxon>Fungi</taxon>
        <taxon>Dikarya</taxon>
        <taxon>Basidiomycota</taxon>
        <taxon>Agaricomycotina</taxon>
        <taxon>Agaricomycetes</taxon>
        <taxon>Polyporales</taxon>
        <taxon>Adustoporiaceae</taxon>
        <taxon>Rhodonia</taxon>
    </lineage>
</organism>
<name>A0A1X6MQG2_9APHY</name>
<evidence type="ECO:0000256" key="9">
    <source>
        <dbReference type="ARBA" id="ARBA00023002"/>
    </source>
</evidence>
<dbReference type="InterPro" id="IPR017972">
    <property type="entry name" value="Cyt_P450_CS"/>
</dbReference>
<dbReference type="Proteomes" id="UP000194127">
    <property type="component" value="Unassembled WGS sequence"/>
</dbReference>
<evidence type="ECO:0000313" key="17">
    <source>
        <dbReference type="Proteomes" id="UP000194127"/>
    </source>
</evidence>
<dbReference type="AlphaFoldDB" id="A0A1X6MQG2"/>
<keyword evidence="6" id="KW-0812">Transmembrane</keyword>
<comment type="pathway">
    <text evidence="3">Secondary metabolite biosynthesis.</text>
</comment>
<dbReference type="OrthoDB" id="3255500at2759"/>
<evidence type="ECO:0000256" key="1">
    <source>
        <dbReference type="ARBA" id="ARBA00001971"/>
    </source>
</evidence>
<evidence type="ECO:0000256" key="12">
    <source>
        <dbReference type="ARBA" id="ARBA00023136"/>
    </source>
</evidence>
<dbReference type="Gene3D" id="1.10.630.10">
    <property type="entry name" value="Cytochrome P450"/>
    <property type="match status" value="2"/>
</dbReference>
<dbReference type="STRING" id="670580.A0A1X6MQG2"/>
<dbReference type="InterPro" id="IPR001128">
    <property type="entry name" value="Cyt_P450"/>
</dbReference>
<keyword evidence="12" id="KW-0472">Membrane</keyword>
<keyword evidence="7 13" id="KW-0479">Metal-binding</keyword>
<dbReference type="InterPro" id="IPR002401">
    <property type="entry name" value="Cyt_P450_E_grp-I"/>
</dbReference>
<dbReference type="GO" id="GO:0005506">
    <property type="term" value="F:iron ion binding"/>
    <property type="evidence" value="ECO:0007669"/>
    <property type="project" value="InterPro"/>
</dbReference>
<dbReference type="InterPro" id="IPR036396">
    <property type="entry name" value="Cyt_P450_sf"/>
</dbReference>
<dbReference type="PROSITE" id="PS00086">
    <property type="entry name" value="CYTOCHROME_P450"/>
    <property type="match status" value="1"/>
</dbReference>
<dbReference type="GO" id="GO:0016705">
    <property type="term" value="F:oxidoreductase activity, acting on paired donors, with incorporation or reduction of molecular oxygen"/>
    <property type="evidence" value="ECO:0007669"/>
    <property type="project" value="InterPro"/>
</dbReference>
<evidence type="ECO:0000256" key="14">
    <source>
        <dbReference type="RuleBase" id="RU000461"/>
    </source>
</evidence>
<evidence type="ECO:0000256" key="15">
    <source>
        <dbReference type="SAM" id="MobiDB-lite"/>
    </source>
</evidence>
<evidence type="ECO:0000256" key="5">
    <source>
        <dbReference type="ARBA" id="ARBA00022617"/>
    </source>
</evidence>
<evidence type="ECO:0000256" key="2">
    <source>
        <dbReference type="ARBA" id="ARBA00004167"/>
    </source>
</evidence>
<sequence>MDSYLICDAAAILVTFILFLYSFGKTLSYPNLPLPPGPRALPIIGNAHQLFSAPAQEAFAHLAQKWGDIVYLRIFKTSMIVVSSAHIARELTEMNSGNTSDRPRFVLFRELMDMTNDVVLMPYGDKWRRHRRWLLDVIQNTKDIIDVSTMQQIQTARLLKGFVGSPDTFLTHIKLSIIPSRASWAFSAKHLHRWSAAMMMKLAYGFDVTTLKDEYIELIEEALKATTGSAGPASTLVDLFPPLRHIPEWVPGAGFKRRALAMKEIRRRMQASPYRRVKQAMRSGSVPPSVTSRLLQSASEELDEATEWDIQGIATVLYTAGTETSESTLTAFIQAMVMFPEVYAKAQQEIDEVIGRDRLPEFADRESLPYLECVLKELYRAMTRDTATYPRPEDFLPERFQSGPENEEPPEDPRGIVFGFGRRICPGRHLVDNSLWLAIVTITATLSISRAVDADGKEIMPVLAFPSSAVNVIRPRSQAIVDIVMQMDSEQV</sequence>
<evidence type="ECO:0008006" key="18">
    <source>
        <dbReference type="Google" id="ProtNLM"/>
    </source>
</evidence>